<dbReference type="Proteomes" id="UP000305546">
    <property type="component" value="Unassembled WGS sequence"/>
</dbReference>
<dbReference type="InterPro" id="IPR011610">
    <property type="entry name" value="SAM_mthyl_Trfase_ML2640-like"/>
</dbReference>
<evidence type="ECO:0000256" key="2">
    <source>
        <dbReference type="ARBA" id="ARBA00008138"/>
    </source>
</evidence>
<sequence length="287" mass="32008">MKSRNPAARTAFGPMFVTAIEQYTPAGHRIVDEPSAGSMLPSGLRLAARAGRWRRVREWLPGASDRSAPGVWAGVLCRKRYARDQVRAAVADGIGQVVVLGAGLDTLAYRLTVPAFEVDMPENIAYKRRRVEETFGTAAGVRLVAHNFDTQDLADSLAAQGFRPELPTMFVWEAVTQYLTGAGLRRTLAFLATAAAGSRLIFTFVRQDFADGTRFYGAESLHRRFVERERIWHTAFDPVEVDGLLREYGWAEREQVGPAEYADRYLRPAGRDLSASEIERFVLAEKR</sequence>
<dbReference type="Gene3D" id="3.40.50.150">
    <property type="entry name" value="Vaccinia Virus protein VP39"/>
    <property type="match status" value="1"/>
</dbReference>
<comment type="function">
    <text evidence="1 6">Exhibits S-adenosyl-L-methionine-dependent methyltransferase activity.</text>
</comment>
<evidence type="ECO:0000313" key="7">
    <source>
        <dbReference type="EMBL" id="TNC21798.1"/>
    </source>
</evidence>
<reference evidence="7 8" key="1">
    <citation type="submission" date="2019-06" db="EMBL/GenBank/DDBJ databases">
        <title>Amycolatopsis alkalitolerans sp. nov., isolated from Gastrodia elata Blume.</title>
        <authorList>
            <person name="Narsing Rao M.P."/>
            <person name="Li W.J."/>
        </authorList>
    </citation>
    <scope>NUCLEOTIDE SEQUENCE [LARGE SCALE GENOMIC DNA]</scope>
    <source>
        <strain evidence="7 8">SYSUP0005</strain>
    </source>
</reference>
<keyword evidence="4 7" id="KW-0808">Transferase</keyword>
<keyword evidence="8" id="KW-1185">Reference proteome</keyword>
<evidence type="ECO:0000256" key="3">
    <source>
        <dbReference type="ARBA" id="ARBA00022603"/>
    </source>
</evidence>
<comment type="caution">
    <text evidence="7">The sequence shown here is derived from an EMBL/GenBank/DDBJ whole genome shotgun (WGS) entry which is preliminary data.</text>
</comment>
<protein>
    <recommendedName>
        <fullName evidence="6">S-adenosyl-L-methionine-dependent methyltransferase</fullName>
        <ecNumber evidence="6">2.1.1.-</ecNumber>
    </recommendedName>
</protein>
<dbReference type="InterPro" id="IPR029063">
    <property type="entry name" value="SAM-dependent_MTases_sf"/>
</dbReference>
<dbReference type="PANTHER" id="PTHR43619:SF2">
    <property type="entry name" value="S-ADENOSYL-L-METHIONINE-DEPENDENT METHYLTRANSFERASES SUPERFAMILY PROTEIN"/>
    <property type="match status" value="1"/>
</dbReference>
<proteinExistence type="inferred from homology"/>
<evidence type="ECO:0000256" key="6">
    <source>
        <dbReference type="RuleBase" id="RU362030"/>
    </source>
</evidence>
<dbReference type="SUPFAM" id="SSF53335">
    <property type="entry name" value="S-adenosyl-L-methionine-dependent methyltransferases"/>
    <property type="match status" value="1"/>
</dbReference>
<dbReference type="InterPro" id="IPR007213">
    <property type="entry name" value="Ppm1/Ppm2/Tcmp"/>
</dbReference>
<dbReference type="GO" id="GO:0032259">
    <property type="term" value="P:methylation"/>
    <property type="evidence" value="ECO:0007669"/>
    <property type="project" value="UniProtKB-KW"/>
</dbReference>
<dbReference type="EC" id="2.1.1.-" evidence="6"/>
<keyword evidence="3 6" id="KW-0489">Methyltransferase</keyword>
<dbReference type="Pfam" id="PF04072">
    <property type="entry name" value="LCM"/>
    <property type="match status" value="1"/>
</dbReference>
<dbReference type="NCBIfam" id="TIGR00027">
    <property type="entry name" value="mthyl_TIGR00027"/>
    <property type="match status" value="1"/>
</dbReference>
<dbReference type="EMBL" id="VDFW01000031">
    <property type="protein sequence ID" value="TNC21798.1"/>
    <property type="molecule type" value="Genomic_DNA"/>
</dbReference>
<dbReference type="GO" id="GO:0008168">
    <property type="term" value="F:methyltransferase activity"/>
    <property type="evidence" value="ECO:0007669"/>
    <property type="project" value="UniProtKB-UniRule"/>
</dbReference>
<dbReference type="OrthoDB" id="9806164at2"/>
<evidence type="ECO:0000256" key="4">
    <source>
        <dbReference type="ARBA" id="ARBA00022679"/>
    </source>
</evidence>
<comment type="similarity">
    <text evidence="2 6">Belongs to the UPF0677 family.</text>
</comment>
<keyword evidence="5 6" id="KW-0949">S-adenosyl-L-methionine</keyword>
<name>A0A5C4LT71_9PSEU</name>
<evidence type="ECO:0000313" key="8">
    <source>
        <dbReference type="Proteomes" id="UP000305546"/>
    </source>
</evidence>
<evidence type="ECO:0000256" key="5">
    <source>
        <dbReference type="ARBA" id="ARBA00022691"/>
    </source>
</evidence>
<dbReference type="PANTHER" id="PTHR43619">
    <property type="entry name" value="S-ADENOSYL-L-METHIONINE-DEPENDENT METHYLTRANSFERASE YKTD-RELATED"/>
    <property type="match status" value="1"/>
</dbReference>
<accession>A0A5C4LT71</accession>
<organism evidence="7 8">
    <name type="scientific">Amycolatopsis alkalitolerans</name>
    <dbReference type="NCBI Taxonomy" id="2547244"/>
    <lineage>
        <taxon>Bacteria</taxon>
        <taxon>Bacillati</taxon>
        <taxon>Actinomycetota</taxon>
        <taxon>Actinomycetes</taxon>
        <taxon>Pseudonocardiales</taxon>
        <taxon>Pseudonocardiaceae</taxon>
        <taxon>Amycolatopsis</taxon>
    </lineage>
</organism>
<dbReference type="RefSeq" id="WP_139099628.1">
    <property type="nucleotide sequence ID" value="NZ_VDFW01000031.1"/>
</dbReference>
<dbReference type="AlphaFoldDB" id="A0A5C4LT71"/>
<gene>
    <name evidence="7" type="ORF">FG385_27135</name>
</gene>
<evidence type="ECO:0000256" key="1">
    <source>
        <dbReference type="ARBA" id="ARBA00003907"/>
    </source>
</evidence>